<evidence type="ECO:0000256" key="5">
    <source>
        <dbReference type="ARBA" id="ARBA00022679"/>
    </source>
</evidence>
<dbReference type="Pfam" id="PF02518">
    <property type="entry name" value="HATPase_c"/>
    <property type="match status" value="1"/>
</dbReference>
<dbReference type="SMART" id="SM00387">
    <property type="entry name" value="HATPase_c"/>
    <property type="match status" value="1"/>
</dbReference>
<comment type="subcellular location">
    <subcellularLocation>
        <location evidence="2">Membrane</location>
    </subcellularLocation>
</comment>
<dbReference type="SUPFAM" id="SSF158472">
    <property type="entry name" value="HAMP domain-like"/>
    <property type="match status" value="1"/>
</dbReference>
<sequence length="475" mass="53219">MKQQTGLYTKILTIVIISLLMVISLLLFFVYTGLKNTLHDQLSGRGNEIASYIATLGSEDILLENSYLLLQLINKVKSSNDDVRYIIIADYKGRILAHTFGTQYPTGMPKQITPFDYASQTKLFKSNEGDIHQVTSSIDEGKIGFICIGLSGKSMQQLLTSIITHFTLTGLIITILAVLAIGLLLAKILAPIRFLSLAAEKIKHNDYKVRVYYRGRDELGTLTQTFNEMVCELAAKDKYNQKLLAELQEKDHSRDILIHKLFSAQEDERKRISRELHDGVGQSVTSILAYLRILLNNEADVDQQKLIKSTRTIIASVLEELREMAVNLRPPSLDDMDITAIFRQHVFDTAKHNGLIADFSADENIKNIKVSDNVRLALYRILQEATTNIVHHAHAINLTVSLTMHNGNIMLAIIDDGCGFSADVLHTAKEKRHLGLYGMRERVELLNGQLEIKSYPDKGTSIIASIPVGKRSTDE</sequence>
<evidence type="ECO:0000256" key="3">
    <source>
        <dbReference type="ARBA" id="ARBA00012438"/>
    </source>
</evidence>
<dbReference type="Gene3D" id="1.20.5.1930">
    <property type="match status" value="1"/>
</dbReference>
<feature type="transmembrane region" description="Helical" evidence="10">
    <location>
        <begin position="12"/>
        <end position="34"/>
    </location>
</feature>
<dbReference type="InterPro" id="IPR003660">
    <property type="entry name" value="HAMP_dom"/>
</dbReference>
<keyword evidence="4" id="KW-0597">Phosphoprotein</keyword>
<accession>A0ABT9YA81</accession>
<dbReference type="InterPro" id="IPR036890">
    <property type="entry name" value="HATPase_C_sf"/>
</dbReference>
<gene>
    <name evidence="13" type="ORF">J2S01_002486</name>
</gene>
<feature type="domain" description="HAMP" evidence="12">
    <location>
        <begin position="186"/>
        <end position="238"/>
    </location>
</feature>
<dbReference type="Pfam" id="PF07730">
    <property type="entry name" value="HisKA_3"/>
    <property type="match status" value="1"/>
</dbReference>
<dbReference type="EMBL" id="JAUSUE010000021">
    <property type="protein sequence ID" value="MDQ0204753.1"/>
    <property type="molecule type" value="Genomic_DNA"/>
</dbReference>
<dbReference type="CDD" id="cd16917">
    <property type="entry name" value="HATPase_UhpB-NarQ-NarX-like"/>
    <property type="match status" value="1"/>
</dbReference>
<dbReference type="PROSITE" id="PS50885">
    <property type="entry name" value="HAMP"/>
    <property type="match status" value="1"/>
</dbReference>
<dbReference type="EC" id="2.7.13.3" evidence="3"/>
<evidence type="ECO:0000256" key="7">
    <source>
        <dbReference type="ARBA" id="ARBA00022777"/>
    </source>
</evidence>
<dbReference type="CDD" id="cd06225">
    <property type="entry name" value="HAMP"/>
    <property type="match status" value="1"/>
</dbReference>
<evidence type="ECO:0000256" key="2">
    <source>
        <dbReference type="ARBA" id="ARBA00004370"/>
    </source>
</evidence>
<evidence type="ECO:0000259" key="12">
    <source>
        <dbReference type="PROSITE" id="PS50885"/>
    </source>
</evidence>
<dbReference type="GO" id="GO:0016301">
    <property type="term" value="F:kinase activity"/>
    <property type="evidence" value="ECO:0007669"/>
    <property type="project" value="UniProtKB-KW"/>
</dbReference>
<feature type="transmembrane region" description="Helical" evidence="10">
    <location>
        <begin position="162"/>
        <end position="186"/>
    </location>
</feature>
<evidence type="ECO:0000259" key="11">
    <source>
        <dbReference type="PROSITE" id="PS50109"/>
    </source>
</evidence>
<evidence type="ECO:0000256" key="1">
    <source>
        <dbReference type="ARBA" id="ARBA00000085"/>
    </source>
</evidence>
<evidence type="ECO:0000313" key="13">
    <source>
        <dbReference type="EMBL" id="MDQ0204753.1"/>
    </source>
</evidence>
<keyword evidence="5" id="KW-0808">Transferase</keyword>
<proteinExistence type="predicted"/>
<dbReference type="SUPFAM" id="SSF55874">
    <property type="entry name" value="ATPase domain of HSP90 chaperone/DNA topoisomerase II/histidine kinase"/>
    <property type="match status" value="1"/>
</dbReference>
<comment type="caution">
    <text evidence="13">The sequence shown here is derived from an EMBL/GenBank/DDBJ whole genome shotgun (WGS) entry which is preliminary data.</text>
</comment>
<dbReference type="PROSITE" id="PS50109">
    <property type="entry name" value="HIS_KIN"/>
    <property type="match status" value="1"/>
</dbReference>
<evidence type="ECO:0000256" key="9">
    <source>
        <dbReference type="ARBA" id="ARBA00023012"/>
    </source>
</evidence>
<name>A0ABT9YA81_9FIRM</name>
<feature type="domain" description="Histidine kinase" evidence="11">
    <location>
        <begin position="275"/>
        <end position="470"/>
    </location>
</feature>
<evidence type="ECO:0000256" key="8">
    <source>
        <dbReference type="ARBA" id="ARBA00022840"/>
    </source>
</evidence>
<keyword evidence="10" id="KW-0812">Transmembrane</keyword>
<dbReference type="InterPro" id="IPR011712">
    <property type="entry name" value="Sig_transdc_His_kin_sub3_dim/P"/>
</dbReference>
<keyword evidence="8" id="KW-0067">ATP-binding</keyword>
<dbReference type="RefSeq" id="WP_307225084.1">
    <property type="nucleotide sequence ID" value="NZ_CP116940.1"/>
</dbReference>
<dbReference type="Proteomes" id="UP001239167">
    <property type="component" value="Unassembled WGS sequence"/>
</dbReference>
<keyword evidence="9" id="KW-0902">Two-component regulatory system</keyword>
<keyword evidence="14" id="KW-1185">Reference proteome</keyword>
<keyword evidence="6" id="KW-0547">Nucleotide-binding</keyword>
<dbReference type="InterPro" id="IPR005467">
    <property type="entry name" value="His_kinase_dom"/>
</dbReference>
<evidence type="ECO:0000256" key="10">
    <source>
        <dbReference type="SAM" id="Phobius"/>
    </source>
</evidence>
<dbReference type="PANTHER" id="PTHR24421:SF10">
    <property type="entry name" value="NITRATE_NITRITE SENSOR PROTEIN NARQ"/>
    <property type="match status" value="1"/>
</dbReference>
<dbReference type="InterPro" id="IPR050482">
    <property type="entry name" value="Sensor_HK_TwoCompSys"/>
</dbReference>
<reference evidence="13 14" key="1">
    <citation type="submission" date="2023-07" db="EMBL/GenBank/DDBJ databases">
        <title>Genomic Encyclopedia of Type Strains, Phase IV (KMG-IV): sequencing the most valuable type-strain genomes for metagenomic binning, comparative biology and taxonomic classification.</title>
        <authorList>
            <person name="Goeker M."/>
        </authorList>
    </citation>
    <scope>NUCLEOTIDE SEQUENCE [LARGE SCALE GENOMIC DNA]</scope>
    <source>
        <strain evidence="13 14">DSM 16980</strain>
    </source>
</reference>
<keyword evidence="10" id="KW-1133">Transmembrane helix</keyword>
<evidence type="ECO:0000313" key="14">
    <source>
        <dbReference type="Proteomes" id="UP001239167"/>
    </source>
</evidence>
<dbReference type="Pfam" id="PF00672">
    <property type="entry name" value="HAMP"/>
    <property type="match status" value="1"/>
</dbReference>
<dbReference type="Gene3D" id="3.30.565.10">
    <property type="entry name" value="Histidine kinase-like ATPase, C-terminal domain"/>
    <property type="match status" value="1"/>
</dbReference>
<evidence type="ECO:0000256" key="6">
    <source>
        <dbReference type="ARBA" id="ARBA00022741"/>
    </source>
</evidence>
<dbReference type="PANTHER" id="PTHR24421">
    <property type="entry name" value="NITRATE/NITRITE SENSOR PROTEIN NARX-RELATED"/>
    <property type="match status" value="1"/>
</dbReference>
<dbReference type="Gene3D" id="6.10.340.10">
    <property type="match status" value="1"/>
</dbReference>
<keyword evidence="7 13" id="KW-0418">Kinase</keyword>
<comment type="catalytic activity">
    <reaction evidence="1">
        <text>ATP + protein L-histidine = ADP + protein N-phospho-L-histidine.</text>
        <dbReference type="EC" id="2.7.13.3"/>
    </reaction>
</comment>
<evidence type="ECO:0000256" key="4">
    <source>
        <dbReference type="ARBA" id="ARBA00022553"/>
    </source>
</evidence>
<keyword evidence="10" id="KW-0472">Membrane</keyword>
<protein>
    <recommendedName>
        <fullName evidence="3">histidine kinase</fullName>
        <ecNumber evidence="3">2.7.13.3</ecNumber>
    </recommendedName>
</protein>
<dbReference type="SMART" id="SM00304">
    <property type="entry name" value="HAMP"/>
    <property type="match status" value="1"/>
</dbReference>
<dbReference type="InterPro" id="IPR003594">
    <property type="entry name" value="HATPase_dom"/>
</dbReference>
<organism evidence="13 14">
    <name type="scientific">Pectinatus haikarae</name>
    <dbReference type="NCBI Taxonomy" id="349096"/>
    <lineage>
        <taxon>Bacteria</taxon>
        <taxon>Bacillati</taxon>
        <taxon>Bacillota</taxon>
        <taxon>Negativicutes</taxon>
        <taxon>Selenomonadales</taxon>
        <taxon>Selenomonadaceae</taxon>
        <taxon>Pectinatus</taxon>
    </lineage>
</organism>